<evidence type="ECO:0000256" key="2">
    <source>
        <dbReference type="ARBA" id="ARBA00006434"/>
    </source>
</evidence>
<evidence type="ECO:0000256" key="3">
    <source>
        <dbReference type="ARBA" id="ARBA00022448"/>
    </source>
</evidence>
<comment type="similarity">
    <text evidence="2 7">Belongs to the sodium:solute symporter (SSF) (TC 2.A.21) family.</text>
</comment>
<feature type="transmembrane region" description="Helical" evidence="8">
    <location>
        <begin position="366"/>
        <end position="383"/>
    </location>
</feature>
<dbReference type="InterPro" id="IPR001734">
    <property type="entry name" value="Na/solute_symporter"/>
</dbReference>
<keyword evidence="10" id="KW-1185">Reference proteome</keyword>
<gene>
    <name evidence="9" type="ORF">SAMN05444165_2043</name>
</gene>
<dbReference type="GO" id="GO:0022857">
    <property type="term" value="F:transmembrane transporter activity"/>
    <property type="evidence" value="ECO:0007669"/>
    <property type="project" value="InterPro"/>
</dbReference>
<feature type="transmembrane region" description="Helical" evidence="8">
    <location>
        <begin position="389"/>
        <end position="409"/>
    </location>
</feature>
<proteinExistence type="inferred from homology"/>
<feature type="transmembrane region" description="Helical" evidence="8">
    <location>
        <begin position="43"/>
        <end position="67"/>
    </location>
</feature>
<evidence type="ECO:0000256" key="6">
    <source>
        <dbReference type="ARBA" id="ARBA00023136"/>
    </source>
</evidence>
<keyword evidence="6 8" id="KW-0472">Membrane</keyword>
<name>A0A1N6ICU7_9BURK</name>
<protein>
    <submittedName>
        <fullName evidence="9">Solute:Na+ symporter, SSS family</fullName>
    </submittedName>
</protein>
<dbReference type="InterPro" id="IPR050277">
    <property type="entry name" value="Sodium:Solute_Symporter"/>
</dbReference>
<evidence type="ECO:0000313" key="9">
    <source>
        <dbReference type="EMBL" id="SIO29850.1"/>
    </source>
</evidence>
<feature type="transmembrane region" description="Helical" evidence="8">
    <location>
        <begin position="6"/>
        <end position="22"/>
    </location>
</feature>
<dbReference type="Pfam" id="PF00474">
    <property type="entry name" value="SSF"/>
    <property type="match status" value="1"/>
</dbReference>
<dbReference type="Gene3D" id="1.20.1730.10">
    <property type="entry name" value="Sodium/glucose cotransporter"/>
    <property type="match status" value="1"/>
</dbReference>
<feature type="transmembrane region" description="Helical" evidence="8">
    <location>
        <begin position="73"/>
        <end position="95"/>
    </location>
</feature>
<keyword evidence="4 8" id="KW-0812">Transmembrane</keyword>
<organism evidence="9 10">
    <name type="scientific">Paraburkholderia phenazinium</name>
    <dbReference type="NCBI Taxonomy" id="60549"/>
    <lineage>
        <taxon>Bacteria</taxon>
        <taxon>Pseudomonadati</taxon>
        <taxon>Pseudomonadota</taxon>
        <taxon>Betaproteobacteria</taxon>
        <taxon>Burkholderiales</taxon>
        <taxon>Burkholderiaceae</taxon>
        <taxon>Paraburkholderia</taxon>
    </lineage>
</organism>
<sequence length="493" mass="52839">MSSALVIIAAVTVFALYLGLRAKRGHDMSLEQWTVGGRSFGTAFVFLLMAGEIYTTFTFLGGSGFAYGKGAPVYYILAYGSLAYILSYWMLPPIWRFAKAQRLISQPHFFSRKYDSPALGVLVALVGVAALIPYLVLQLKGLGIIVATTSYGAISSTSAVWIGAAVVTCYVIVSGVRGSAWNSVVKDTLILAVVLFLGIYLPIHYYGGLGDMFRTIDAAKPGFLTFPAKGSSVAWFQSTVLLTALGFFMWPHTFGSIFTAKDERIFRRNAMVLPLYQLILLFVFFVGFAAVLKVPGLKGGDIDLSLFRLSLQTFDPWFVGVIGGAGVLTALVPGSMILNTASTLLANDVYRGLLKRDATDAAVTKLARMLVPVVALVAVAFTLHGGETIVALLLMGYSFVTQLFPAMVCSLAPHNRATKQGAFCGILAGVAVVAVTTLMHLSMGQLFPFLPDVAKDVNIGFVALALNIIVFVIVSAVTQPRSSGQPQAQTHVH</sequence>
<keyword evidence="3" id="KW-0813">Transport</keyword>
<dbReference type="InterPro" id="IPR038377">
    <property type="entry name" value="Na/Glc_symporter_sf"/>
</dbReference>
<dbReference type="AlphaFoldDB" id="A0A1N6ICU7"/>
<accession>A0A1N6ICU7</accession>
<feature type="transmembrane region" description="Helical" evidence="8">
    <location>
        <begin position="275"/>
        <end position="297"/>
    </location>
</feature>
<dbReference type="CDD" id="cd10322">
    <property type="entry name" value="SLC5sbd"/>
    <property type="match status" value="1"/>
</dbReference>
<dbReference type="EMBL" id="FSRU01000001">
    <property type="protein sequence ID" value="SIO29850.1"/>
    <property type="molecule type" value="Genomic_DNA"/>
</dbReference>
<dbReference type="PANTHER" id="PTHR48086:SF8">
    <property type="entry name" value="MONOCARBOXYLIC ACID PERMEASE"/>
    <property type="match status" value="1"/>
</dbReference>
<dbReference type="Proteomes" id="UP000185151">
    <property type="component" value="Unassembled WGS sequence"/>
</dbReference>
<feature type="transmembrane region" description="Helical" evidence="8">
    <location>
        <begin position="317"/>
        <end position="345"/>
    </location>
</feature>
<feature type="transmembrane region" description="Helical" evidence="8">
    <location>
        <begin position="459"/>
        <end position="477"/>
    </location>
</feature>
<evidence type="ECO:0000313" key="10">
    <source>
        <dbReference type="Proteomes" id="UP000185151"/>
    </source>
</evidence>
<evidence type="ECO:0000256" key="4">
    <source>
        <dbReference type="ARBA" id="ARBA00022692"/>
    </source>
</evidence>
<feature type="transmembrane region" description="Helical" evidence="8">
    <location>
        <begin position="421"/>
        <end position="439"/>
    </location>
</feature>
<feature type="transmembrane region" description="Helical" evidence="8">
    <location>
        <begin position="116"/>
        <end position="137"/>
    </location>
</feature>
<evidence type="ECO:0000256" key="1">
    <source>
        <dbReference type="ARBA" id="ARBA00004141"/>
    </source>
</evidence>
<dbReference type="GO" id="GO:0005886">
    <property type="term" value="C:plasma membrane"/>
    <property type="evidence" value="ECO:0007669"/>
    <property type="project" value="TreeGrafter"/>
</dbReference>
<evidence type="ECO:0000256" key="7">
    <source>
        <dbReference type="RuleBase" id="RU362091"/>
    </source>
</evidence>
<dbReference type="OrthoDB" id="9789704at2"/>
<dbReference type="RefSeq" id="WP_074295540.1">
    <property type="nucleotide sequence ID" value="NZ_FSRU01000001.1"/>
</dbReference>
<feature type="transmembrane region" description="Helical" evidence="8">
    <location>
        <begin position="234"/>
        <end position="254"/>
    </location>
</feature>
<keyword evidence="5 8" id="KW-1133">Transmembrane helix</keyword>
<dbReference type="PANTHER" id="PTHR48086">
    <property type="entry name" value="SODIUM/PROLINE SYMPORTER-RELATED"/>
    <property type="match status" value="1"/>
</dbReference>
<feature type="transmembrane region" description="Helical" evidence="8">
    <location>
        <begin position="188"/>
        <end position="207"/>
    </location>
</feature>
<reference evidence="9 10" key="1">
    <citation type="submission" date="2016-11" db="EMBL/GenBank/DDBJ databases">
        <authorList>
            <person name="Jaros S."/>
            <person name="Januszkiewicz K."/>
            <person name="Wedrychowicz H."/>
        </authorList>
    </citation>
    <scope>NUCLEOTIDE SEQUENCE [LARGE SCALE GENOMIC DNA]</scope>
    <source>
        <strain evidence="9 10">GAS95</strain>
    </source>
</reference>
<comment type="subcellular location">
    <subcellularLocation>
        <location evidence="1">Membrane</location>
        <topology evidence="1">Multi-pass membrane protein</topology>
    </subcellularLocation>
</comment>
<evidence type="ECO:0000256" key="8">
    <source>
        <dbReference type="SAM" id="Phobius"/>
    </source>
</evidence>
<evidence type="ECO:0000256" key="5">
    <source>
        <dbReference type="ARBA" id="ARBA00022989"/>
    </source>
</evidence>
<feature type="transmembrane region" description="Helical" evidence="8">
    <location>
        <begin position="157"/>
        <end position="176"/>
    </location>
</feature>
<dbReference type="PROSITE" id="PS50283">
    <property type="entry name" value="NA_SOLUT_SYMP_3"/>
    <property type="match status" value="1"/>
</dbReference>